<evidence type="ECO:0000256" key="4">
    <source>
        <dbReference type="ARBA" id="ARBA00022491"/>
    </source>
</evidence>
<evidence type="ECO:0000256" key="6">
    <source>
        <dbReference type="ARBA" id="ARBA00022771"/>
    </source>
</evidence>
<dbReference type="Gene3D" id="3.30.40.210">
    <property type="match status" value="1"/>
</dbReference>
<comment type="similarity">
    <text evidence="2 12">Belongs to the SPT4 family.</text>
</comment>
<feature type="domain" description="Spt4/RpoE2 zinc finger" evidence="13">
    <location>
        <begin position="13"/>
        <end position="90"/>
    </location>
</feature>
<comment type="subcellular location">
    <subcellularLocation>
        <location evidence="1 12">Nucleus</location>
    </subcellularLocation>
</comment>
<comment type="function">
    <text evidence="12">Component of the DRB sensitivity-inducing factor complex (DSIF complex), which regulates transcription elongation by RNA polymerase II.</text>
</comment>
<evidence type="ECO:0000256" key="5">
    <source>
        <dbReference type="ARBA" id="ARBA00022723"/>
    </source>
</evidence>
<keyword evidence="9" id="KW-0010">Activator</keyword>
<name>A0A183BJL0_GLOPA</name>
<dbReference type="CDD" id="cd07973">
    <property type="entry name" value="Spt4"/>
    <property type="match status" value="1"/>
</dbReference>
<keyword evidence="7" id="KW-0862">Zinc</keyword>
<accession>A0A183BJL0</accession>
<evidence type="ECO:0000256" key="10">
    <source>
        <dbReference type="ARBA" id="ARBA00023163"/>
    </source>
</evidence>
<dbReference type="GO" id="GO:0000993">
    <property type="term" value="F:RNA polymerase II complex binding"/>
    <property type="evidence" value="ECO:0007669"/>
    <property type="project" value="TreeGrafter"/>
</dbReference>
<dbReference type="PANTHER" id="PTHR12882">
    <property type="entry name" value="SUPPRESSOR OF TY 4"/>
    <property type="match status" value="1"/>
</dbReference>
<keyword evidence="11 12" id="KW-0539">Nucleus</keyword>
<keyword evidence="4" id="KW-0678">Repressor</keyword>
<keyword evidence="6" id="KW-0863">Zinc-finger</keyword>
<evidence type="ECO:0000256" key="3">
    <source>
        <dbReference type="ARBA" id="ARBA00020182"/>
    </source>
</evidence>
<evidence type="ECO:0000256" key="11">
    <source>
        <dbReference type="ARBA" id="ARBA00023242"/>
    </source>
</evidence>
<dbReference type="AlphaFoldDB" id="A0A183BJL0"/>
<evidence type="ECO:0000256" key="1">
    <source>
        <dbReference type="ARBA" id="ARBA00004123"/>
    </source>
</evidence>
<dbReference type="InterPro" id="IPR038510">
    <property type="entry name" value="Spt4_sf"/>
</dbReference>
<dbReference type="SUPFAM" id="SSF63393">
    <property type="entry name" value="RNA polymerase subunits"/>
    <property type="match status" value="1"/>
</dbReference>
<keyword evidence="10 12" id="KW-0804">Transcription</keyword>
<protein>
    <recommendedName>
        <fullName evidence="3 12">Transcription elongation factor SPT4</fullName>
    </recommendedName>
</protein>
<evidence type="ECO:0000256" key="9">
    <source>
        <dbReference type="ARBA" id="ARBA00023159"/>
    </source>
</evidence>
<evidence type="ECO:0000259" key="13">
    <source>
        <dbReference type="SMART" id="SM01389"/>
    </source>
</evidence>
<dbReference type="InterPro" id="IPR009287">
    <property type="entry name" value="Spt4"/>
</dbReference>
<organism evidence="14 15">
    <name type="scientific">Globodera pallida</name>
    <name type="common">Potato cyst nematode worm</name>
    <name type="synonym">Heterodera pallida</name>
    <dbReference type="NCBI Taxonomy" id="36090"/>
    <lineage>
        <taxon>Eukaryota</taxon>
        <taxon>Metazoa</taxon>
        <taxon>Ecdysozoa</taxon>
        <taxon>Nematoda</taxon>
        <taxon>Chromadorea</taxon>
        <taxon>Rhabditida</taxon>
        <taxon>Tylenchina</taxon>
        <taxon>Tylenchomorpha</taxon>
        <taxon>Tylenchoidea</taxon>
        <taxon>Heteroderidae</taxon>
        <taxon>Heteroderinae</taxon>
        <taxon>Globodera</taxon>
    </lineage>
</organism>
<evidence type="ECO:0000256" key="2">
    <source>
        <dbReference type="ARBA" id="ARBA00010464"/>
    </source>
</evidence>
<dbReference type="GO" id="GO:0032044">
    <property type="term" value="C:DSIF complex"/>
    <property type="evidence" value="ECO:0007669"/>
    <property type="project" value="TreeGrafter"/>
</dbReference>
<dbReference type="SMART" id="SM01389">
    <property type="entry name" value="Spt4"/>
    <property type="match status" value="1"/>
</dbReference>
<dbReference type="GO" id="GO:0008270">
    <property type="term" value="F:zinc ion binding"/>
    <property type="evidence" value="ECO:0007669"/>
    <property type="project" value="UniProtKB-KW"/>
</dbReference>
<evidence type="ECO:0000256" key="7">
    <source>
        <dbReference type="ARBA" id="ARBA00022833"/>
    </source>
</evidence>
<dbReference type="Pfam" id="PF06093">
    <property type="entry name" value="Spt4"/>
    <property type="match status" value="1"/>
</dbReference>
<keyword evidence="8" id="KW-0805">Transcription regulation</keyword>
<evidence type="ECO:0000313" key="15">
    <source>
        <dbReference type="WBParaSite" id="GPLIN_000078900"/>
    </source>
</evidence>
<dbReference type="FunFam" id="3.30.40.210:FF:000001">
    <property type="entry name" value="Transcription elongation factor SPT4"/>
    <property type="match status" value="1"/>
</dbReference>
<dbReference type="GO" id="GO:0140673">
    <property type="term" value="P:transcription elongation-coupled chromatin remodeling"/>
    <property type="evidence" value="ECO:0007669"/>
    <property type="project" value="InterPro"/>
</dbReference>
<keyword evidence="5" id="KW-0479">Metal-binding</keyword>
<sequence>MSIEAVPSDLRNLRACLVCSLVKSEDQFMADGCDNCERFLNIKGDIDKCYECTSANFDGVIAVCEPHDSWVCKWQKINRKCQGIYAVSVSGTLPRHVMGELSQMGVKYKQNQRDKSTK</sequence>
<dbReference type="WBParaSite" id="GPLIN_000078900">
    <property type="protein sequence ID" value="GPLIN_000078900"/>
    <property type="gene ID" value="GPLIN_000078900"/>
</dbReference>
<evidence type="ECO:0000313" key="14">
    <source>
        <dbReference type="Proteomes" id="UP000050741"/>
    </source>
</evidence>
<dbReference type="InterPro" id="IPR029040">
    <property type="entry name" value="RPABC4/Spt4"/>
</dbReference>
<evidence type="ECO:0000256" key="12">
    <source>
        <dbReference type="PIRNR" id="PIRNR025023"/>
    </source>
</evidence>
<reference evidence="15" key="3">
    <citation type="submission" date="2016-06" db="UniProtKB">
        <authorList>
            <consortium name="WormBaseParasite"/>
        </authorList>
    </citation>
    <scope>IDENTIFICATION</scope>
</reference>
<evidence type="ECO:0000256" key="8">
    <source>
        <dbReference type="ARBA" id="ARBA00023015"/>
    </source>
</evidence>
<keyword evidence="14" id="KW-1185">Reference proteome</keyword>
<dbReference type="GO" id="GO:0006355">
    <property type="term" value="P:regulation of DNA-templated transcription"/>
    <property type="evidence" value="ECO:0007669"/>
    <property type="project" value="InterPro"/>
</dbReference>
<dbReference type="InterPro" id="IPR022800">
    <property type="entry name" value="Spt4/RpoE2_Znf"/>
</dbReference>
<reference evidence="14" key="2">
    <citation type="submission" date="2014-05" db="EMBL/GenBank/DDBJ databases">
        <title>The genome and life-stage specific transcriptomes of Globodera pallida elucidate key aspects of plant parasitism by a cyst nematode.</title>
        <authorList>
            <person name="Cotton J.A."/>
            <person name="Lilley C.J."/>
            <person name="Jones L.M."/>
            <person name="Kikuchi T."/>
            <person name="Reid A.J."/>
            <person name="Thorpe P."/>
            <person name="Tsai I.J."/>
            <person name="Beasley H."/>
            <person name="Blok V."/>
            <person name="Cock P.J.A."/>
            <person name="Van den Akker S.E."/>
            <person name="Holroyd N."/>
            <person name="Hunt M."/>
            <person name="Mantelin S."/>
            <person name="Naghra H."/>
            <person name="Pain A."/>
            <person name="Palomares-Rius J.E."/>
            <person name="Zarowiecki M."/>
            <person name="Berriman M."/>
            <person name="Jones J.T."/>
            <person name="Urwin P.E."/>
        </authorList>
    </citation>
    <scope>NUCLEOTIDE SEQUENCE [LARGE SCALE GENOMIC DNA]</scope>
    <source>
        <strain evidence="14">Lindley</strain>
    </source>
</reference>
<dbReference type="Proteomes" id="UP000050741">
    <property type="component" value="Unassembled WGS sequence"/>
</dbReference>
<reference evidence="14" key="1">
    <citation type="submission" date="2013-12" db="EMBL/GenBank/DDBJ databases">
        <authorList>
            <person name="Aslett M."/>
        </authorList>
    </citation>
    <scope>NUCLEOTIDE SEQUENCE [LARGE SCALE GENOMIC DNA]</scope>
    <source>
        <strain evidence="14">Lindley</strain>
    </source>
</reference>
<proteinExistence type="inferred from homology"/>
<dbReference type="PANTHER" id="PTHR12882:SF1">
    <property type="entry name" value="TRANSCRIPTION ELONGATION FACTOR SPT4"/>
    <property type="match status" value="1"/>
</dbReference>
<dbReference type="PIRSF" id="PIRSF025023">
    <property type="entry name" value="Spt4"/>
    <property type="match status" value="1"/>
</dbReference>